<accession>A0A445MHX5</accession>
<evidence type="ECO:0000313" key="1">
    <source>
        <dbReference type="EMBL" id="RZR73813.1"/>
    </source>
</evidence>
<dbReference type="EMBL" id="KV876024">
    <property type="protein sequence ID" value="RZR73813.1"/>
    <property type="molecule type" value="Genomic_DNA"/>
</dbReference>
<reference evidence="1" key="1">
    <citation type="journal article" date="2018" name="Data Brief">
        <title>Genome sequence data from 17 accessions of Ensete ventricosum, a staple food crop for millions in Ethiopia.</title>
        <authorList>
            <person name="Yemataw Z."/>
            <person name="Muzemil S."/>
            <person name="Ambachew D."/>
            <person name="Tripathi L."/>
            <person name="Tesfaye K."/>
            <person name="Chala A."/>
            <person name="Farbos A."/>
            <person name="O'Neill P."/>
            <person name="Moore K."/>
            <person name="Grant M."/>
            <person name="Studholme D.J."/>
        </authorList>
    </citation>
    <scope>NUCLEOTIDE SEQUENCE [LARGE SCALE GENOMIC DNA]</scope>
    <source>
        <tissue evidence="1">Leaf</tissue>
    </source>
</reference>
<dbReference type="Proteomes" id="UP000290560">
    <property type="component" value="Unassembled WGS sequence"/>
</dbReference>
<sequence>MALQIAYLQEAALRTPVVMRWTSLATDSKIWSDGLGALEYFRGVLYPLLVKQIYYSPSEVLIDGTTKNLVI</sequence>
<proteinExistence type="predicted"/>
<protein>
    <submittedName>
        <fullName evidence="1">Uncharacterized protein</fullName>
    </submittedName>
</protein>
<name>A0A445MHX5_ENSVE</name>
<gene>
    <name evidence="1" type="ORF">BHM03_00028336</name>
</gene>
<dbReference type="AlphaFoldDB" id="A0A445MHX5"/>
<organism evidence="1">
    <name type="scientific">Ensete ventricosum</name>
    <name type="common">Abyssinian banana</name>
    <name type="synonym">Musa ensete</name>
    <dbReference type="NCBI Taxonomy" id="4639"/>
    <lineage>
        <taxon>Eukaryota</taxon>
        <taxon>Viridiplantae</taxon>
        <taxon>Streptophyta</taxon>
        <taxon>Embryophyta</taxon>
        <taxon>Tracheophyta</taxon>
        <taxon>Spermatophyta</taxon>
        <taxon>Magnoliopsida</taxon>
        <taxon>Liliopsida</taxon>
        <taxon>Zingiberales</taxon>
        <taxon>Musaceae</taxon>
        <taxon>Ensete</taxon>
    </lineage>
</organism>